<sequence>ASLYVILADLGFFPATLLESYAQENSILEGHPHKGIPGIEADTGSLGHGLGIGTGLALSAKLDKKDWLTIVLLSDGECYEGSTWEAMMFASHHKLNNLIAIVDRNRQCSTDFTEDCVRLEPFADKWKAFGWGVREIDGHRFGHILHALKNIRHYNSPKPLVIIADTIKGKGVSFMLGQIQWHHTVPKGEELVKAREELAVD</sequence>
<dbReference type="InterPro" id="IPR005474">
    <property type="entry name" value="Transketolase_N"/>
</dbReference>
<dbReference type="PANTHER" id="PTHR47514">
    <property type="entry name" value="TRANSKETOLASE N-TERMINAL SECTION-RELATED"/>
    <property type="match status" value="1"/>
</dbReference>
<feature type="domain" description="Transketolase N-terminal" evidence="1">
    <location>
        <begin position="3"/>
        <end position="199"/>
    </location>
</feature>
<name>X1ASR8_9ZZZZ</name>
<accession>X1ASR8</accession>
<dbReference type="PANTHER" id="PTHR47514:SF2">
    <property type="entry name" value="TRANSKETOLASE"/>
    <property type="match status" value="1"/>
</dbReference>
<gene>
    <name evidence="2" type="ORF">S01H4_15969</name>
</gene>
<reference evidence="2" key="1">
    <citation type="journal article" date="2014" name="Front. Microbiol.">
        <title>High frequency of phylogenetically diverse reductive dehalogenase-homologous genes in deep subseafloor sedimentary metagenomes.</title>
        <authorList>
            <person name="Kawai M."/>
            <person name="Futagami T."/>
            <person name="Toyoda A."/>
            <person name="Takaki Y."/>
            <person name="Nishi S."/>
            <person name="Hori S."/>
            <person name="Arai W."/>
            <person name="Tsubouchi T."/>
            <person name="Morono Y."/>
            <person name="Uchiyama I."/>
            <person name="Ito T."/>
            <person name="Fujiyama A."/>
            <person name="Inagaki F."/>
            <person name="Takami H."/>
        </authorList>
    </citation>
    <scope>NUCLEOTIDE SEQUENCE</scope>
    <source>
        <strain evidence="2">Expedition CK06-06</strain>
    </source>
</reference>
<evidence type="ECO:0000259" key="1">
    <source>
        <dbReference type="Pfam" id="PF00456"/>
    </source>
</evidence>
<dbReference type="SUPFAM" id="SSF52518">
    <property type="entry name" value="Thiamin diphosphate-binding fold (THDP-binding)"/>
    <property type="match status" value="1"/>
</dbReference>
<organism evidence="2">
    <name type="scientific">marine sediment metagenome</name>
    <dbReference type="NCBI Taxonomy" id="412755"/>
    <lineage>
        <taxon>unclassified sequences</taxon>
        <taxon>metagenomes</taxon>
        <taxon>ecological metagenomes</taxon>
    </lineage>
</organism>
<comment type="caution">
    <text evidence="2">The sequence shown here is derived from an EMBL/GenBank/DDBJ whole genome shotgun (WGS) entry which is preliminary data.</text>
</comment>
<feature type="non-terminal residue" evidence="2">
    <location>
        <position position="1"/>
    </location>
</feature>
<dbReference type="Pfam" id="PF00456">
    <property type="entry name" value="Transketolase_N"/>
    <property type="match status" value="1"/>
</dbReference>
<protein>
    <recommendedName>
        <fullName evidence="1">Transketolase N-terminal domain-containing protein</fullName>
    </recommendedName>
</protein>
<dbReference type="AlphaFoldDB" id="X1ASR8"/>
<dbReference type="EMBL" id="BART01006996">
    <property type="protein sequence ID" value="GAG72347.1"/>
    <property type="molecule type" value="Genomic_DNA"/>
</dbReference>
<dbReference type="InterPro" id="IPR029061">
    <property type="entry name" value="THDP-binding"/>
</dbReference>
<evidence type="ECO:0000313" key="2">
    <source>
        <dbReference type="EMBL" id="GAG72347.1"/>
    </source>
</evidence>
<proteinExistence type="predicted"/>
<dbReference type="Gene3D" id="3.40.50.970">
    <property type="match status" value="1"/>
</dbReference>